<dbReference type="PANTHER" id="PTHR11728">
    <property type="entry name" value="GLYCEROL-3-PHOSPHATE DEHYDROGENASE"/>
    <property type="match status" value="1"/>
</dbReference>
<dbReference type="EMBL" id="UYRX01000457">
    <property type="protein sequence ID" value="VDK82496.1"/>
    <property type="molecule type" value="Genomic_DNA"/>
</dbReference>
<organism evidence="3 4">
    <name type="scientific">Litomosoides sigmodontis</name>
    <name type="common">Filarial nematode worm</name>
    <dbReference type="NCBI Taxonomy" id="42156"/>
    <lineage>
        <taxon>Eukaryota</taxon>
        <taxon>Metazoa</taxon>
        <taxon>Ecdysozoa</taxon>
        <taxon>Nematoda</taxon>
        <taxon>Chromadorea</taxon>
        <taxon>Rhabditida</taxon>
        <taxon>Spirurina</taxon>
        <taxon>Spiruromorpha</taxon>
        <taxon>Filarioidea</taxon>
        <taxon>Onchocercidae</taxon>
        <taxon>Litomosoides</taxon>
    </lineage>
</organism>
<dbReference type="STRING" id="42156.A0A3P6T3J8"/>
<sequence>MRKNAGMTLIQKFAWRVHEESANGMKLTEVINTHHENVKYLPGKKLSPNVGHLKEGALAISLINGFLINRKGGVLRLASEGIRELLSIDTAVLMGANLAHEVANDEFSEATIGCEEQGEKWPMLKKLFENDNLTEDSNTVELCGGLKNTVACASMA</sequence>
<dbReference type="GO" id="GO:0005829">
    <property type="term" value="C:cytosol"/>
    <property type="evidence" value="ECO:0007669"/>
    <property type="project" value="TreeGrafter"/>
</dbReference>
<dbReference type="Proteomes" id="UP000277928">
    <property type="component" value="Unassembled WGS sequence"/>
</dbReference>
<accession>A0A3P6T3J8</accession>
<proteinExistence type="predicted"/>
<dbReference type="SUPFAM" id="SSF51735">
    <property type="entry name" value="NAD(P)-binding Rossmann-fold domains"/>
    <property type="match status" value="1"/>
</dbReference>
<dbReference type="GO" id="GO:0051287">
    <property type="term" value="F:NAD binding"/>
    <property type="evidence" value="ECO:0007669"/>
    <property type="project" value="InterPro"/>
</dbReference>
<name>A0A3P6T3J8_LITSI</name>
<dbReference type="OMA" id="TIGCEEQ"/>
<dbReference type="GO" id="GO:0047952">
    <property type="term" value="F:glycerol-3-phosphate dehydrogenase [NAD(P)+] activity"/>
    <property type="evidence" value="ECO:0007669"/>
    <property type="project" value="TreeGrafter"/>
</dbReference>
<dbReference type="InterPro" id="IPR011128">
    <property type="entry name" value="G3P_DH_NAD-dep_N"/>
</dbReference>
<keyword evidence="1" id="KW-0520">NAD</keyword>
<dbReference type="PANTHER" id="PTHR11728:SF8">
    <property type="entry name" value="GLYCEROL-3-PHOSPHATE DEHYDROGENASE [NAD(+)]-RELATED"/>
    <property type="match status" value="1"/>
</dbReference>
<dbReference type="OrthoDB" id="10263760at2759"/>
<reference evidence="3 4" key="1">
    <citation type="submission" date="2018-08" db="EMBL/GenBank/DDBJ databases">
        <authorList>
            <person name="Laetsch R D."/>
            <person name="Stevens L."/>
            <person name="Kumar S."/>
            <person name="Blaxter L. M."/>
        </authorList>
    </citation>
    <scope>NUCLEOTIDE SEQUENCE [LARGE SCALE GENOMIC DNA]</scope>
</reference>
<evidence type="ECO:0000313" key="3">
    <source>
        <dbReference type="EMBL" id="VDK82496.1"/>
    </source>
</evidence>
<keyword evidence="4" id="KW-1185">Reference proteome</keyword>
<evidence type="ECO:0000313" key="4">
    <source>
        <dbReference type="Proteomes" id="UP000277928"/>
    </source>
</evidence>
<feature type="domain" description="Glycerol-3-phosphate dehydrogenase NAD-dependent N-terminal" evidence="2">
    <location>
        <begin position="51"/>
        <end position="117"/>
    </location>
</feature>
<dbReference type="AlphaFoldDB" id="A0A3P6T3J8"/>
<gene>
    <name evidence="3" type="ORF">NLS_LOCUS5780</name>
</gene>
<dbReference type="InterPro" id="IPR036291">
    <property type="entry name" value="NAD(P)-bd_dom_sf"/>
</dbReference>
<evidence type="ECO:0000256" key="1">
    <source>
        <dbReference type="ARBA" id="ARBA00023027"/>
    </source>
</evidence>
<protein>
    <recommendedName>
        <fullName evidence="2">Glycerol-3-phosphate dehydrogenase NAD-dependent N-terminal domain-containing protein</fullName>
    </recommendedName>
</protein>
<evidence type="ECO:0000259" key="2">
    <source>
        <dbReference type="Pfam" id="PF01210"/>
    </source>
</evidence>
<dbReference type="Gene3D" id="3.40.50.720">
    <property type="entry name" value="NAD(P)-binding Rossmann-like Domain"/>
    <property type="match status" value="2"/>
</dbReference>
<dbReference type="Pfam" id="PF01210">
    <property type="entry name" value="NAD_Gly3P_dh_N"/>
    <property type="match status" value="1"/>
</dbReference>
<dbReference type="GO" id="GO:0046168">
    <property type="term" value="P:glycerol-3-phosphate catabolic process"/>
    <property type="evidence" value="ECO:0007669"/>
    <property type="project" value="InterPro"/>
</dbReference>